<dbReference type="Proteomes" id="UP000193467">
    <property type="component" value="Unassembled WGS sequence"/>
</dbReference>
<dbReference type="GO" id="GO:0005758">
    <property type="term" value="C:mitochondrial intermembrane space"/>
    <property type="evidence" value="ECO:0007669"/>
    <property type="project" value="UniProtKB-SubCell"/>
</dbReference>
<keyword evidence="12" id="KW-0408">Iron</keyword>
<evidence type="ECO:0000256" key="9">
    <source>
        <dbReference type="ARBA" id="ARBA00022723"/>
    </source>
</evidence>
<dbReference type="PROSITE" id="PS50255">
    <property type="entry name" value="CYTOCHROME_B5_2"/>
    <property type="match status" value="1"/>
</dbReference>
<feature type="compositionally biased region" description="Basic and acidic residues" evidence="22">
    <location>
        <begin position="266"/>
        <end position="289"/>
    </location>
</feature>
<dbReference type="CDD" id="cd02922">
    <property type="entry name" value="FCB2_FMN"/>
    <property type="match status" value="1"/>
</dbReference>
<comment type="caution">
    <text evidence="25">The sequence shown here is derived from an EMBL/GenBank/DDBJ whole genome shotgun (WGS) entry which is preliminary data.</text>
</comment>
<dbReference type="InterPro" id="IPR036400">
    <property type="entry name" value="Cyt_B5-like_heme/steroid_sf"/>
</dbReference>
<keyword evidence="5" id="KW-0813">Transport</keyword>
<dbReference type="AlphaFoldDB" id="A0A1Y2CGX4"/>
<evidence type="ECO:0000256" key="19">
    <source>
        <dbReference type="ARBA" id="ARBA00075949"/>
    </source>
</evidence>
<keyword evidence="8" id="KW-0288">FMN</keyword>
<dbReference type="SUPFAM" id="SSF55856">
    <property type="entry name" value="Cytochrome b5-like heme/steroid binding domain"/>
    <property type="match status" value="1"/>
</dbReference>
<dbReference type="PROSITE" id="PS00557">
    <property type="entry name" value="FMN_HYDROXY_ACID_DH_1"/>
    <property type="match status" value="1"/>
</dbReference>
<reference evidence="25 26" key="1">
    <citation type="submission" date="2016-07" db="EMBL/GenBank/DDBJ databases">
        <title>Pervasive Adenine N6-methylation of Active Genes in Fungi.</title>
        <authorList>
            <consortium name="DOE Joint Genome Institute"/>
            <person name="Mondo S.J."/>
            <person name="Dannebaum R.O."/>
            <person name="Kuo R.C."/>
            <person name="Labutti K."/>
            <person name="Haridas S."/>
            <person name="Kuo A."/>
            <person name="Salamov A."/>
            <person name="Ahrendt S.R."/>
            <person name="Lipzen A."/>
            <person name="Sullivan W."/>
            <person name="Andreopoulos W.B."/>
            <person name="Clum A."/>
            <person name="Lindquist E."/>
            <person name="Daum C."/>
            <person name="Ramamoorthy G.K."/>
            <person name="Gryganskyi A."/>
            <person name="Culley D."/>
            <person name="Magnuson J.K."/>
            <person name="James T.Y."/>
            <person name="O'Malley M.A."/>
            <person name="Stajich J.E."/>
            <person name="Spatafora J.W."/>
            <person name="Visel A."/>
            <person name="Grigoriev I.V."/>
        </authorList>
    </citation>
    <scope>NUCLEOTIDE SEQUENCE [LARGE SCALE GENOMIC DNA]</scope>
    <source>
        <strain evidence="25 26">62-1032</strain>
    </source>
</reference>
<dbReference type="InterPro" id="IPR013785">
    <property type="entry name" value="Aldolase_TIM"/>
</dbReference>
<dbReference type="STRING" id="106004.A0A1Y2CGX4"/>
<dbReference type="EMBL" id="MCGR01000120">
    <property type="protein sequence ID" value="ORY46298.1"/>
    <property type="molecule type" value="Genomic_DNA"/>
</dbReference>
<evidence type="ECO:0000313" key="25">
    <source>
        <dbReference type="EMBL" id="ORY46298.1"/>
    </source>
</evidence>
<feature type="domain" description="Cytochrome b5 heme-binding" evidence="23">
    <location>
        <begin position="1"/>
        <end position="76"/>
    </location>
</feature>
<evidence type="ECO:0000256" key="18">
    <source>
        <dbReference type="ARBA" id="ARBA00068515"/>
    </source>
</evidence>
<evidence type="ECO:0000256" key="3">
    <source>
        <dbReference type="ARBA" id="ARBA00004569"/>
    </source>
</evidence>
<dbReference type="Pfam" id="PF00173">
    <property type="entry name" value="Cyt-b5"/>
    <property type="match status" value="1"/>
</dbReference>
<comment type="subunit">
    <text evidence="4">Homotetramer.</text>
</comment>
<keyword evidence="11" id="KW-0560">Oxidoreductase</keyword>
<evidence type="ECO:0000256" key="1">
    <source>
        <dbReference type="ARBA" id="ARBA00001917"/>
    </source>
</evidence>
<feature type="domain" description="FMN hydroxy acid dehydrogenase" evidence="24">
    <location>
        <begin position="97"/>
        <end position="486"/>
    </location>
</feature>
<name>A0A1Y2CGX4_9BASI</name>
<evidence type="ECO:0000256" key="4">
    <source>
        <dbReference type="ARBA" id="ARBA00011881"/>
    </source>
</evidence>
<comment type="cofactor">
    <cofactor evidence="1">
        <name>FMN</name>
        <dbReference type="ChEBI" id="CHEBI:58210"/>
    </cofactor>
</comment>
<evidence type="ECO:0000256" key="15">
    <source>
        <dbReference type="ARBA" id="ARBA00061137"/>
    </source>
</evidence>
<dbReference type="InParanoid" id="A0A1Y2CGX4"/>
<evidence type="ECO:0000256" key="6">
    <source>
        <dbReference type="ARBA" id="ARBA00022617"/>
    </source>
</evidence>
<feature type="region of interest" description="Disordered" evidence="22">
    <location>
        <begin position="266"/>
        <end position="312"/>
    </location>
</feature>
<keyword evidence="7" id="KW-0285">Flavoprotein</keyword>
<dbReference type="Pfam" id="PF01070">
    <property type="entry name" value="FMN_dh"/>
    <property type="match status" value="1"/>
</dbReference>
<evidence type="ECO:0000256" key="11">
    <source>
        <dbReference type="ARBA" id="ARBA00023002"/>
    </source>
</evidence>
<accession>A0A1Y2CGX4</accession>
<evidence type="ECO:0000256" key="12">
    <source>
        <dbReference type="ARBA" id="ARBA00023004"/>
    </source>
</evidence>
<sequence length="516" mass="55650">MLTGEEVAKHSSTESLWMVINGQVYDLTKFAPEHPGGMKILLKYAGKDATEEYDPIHPPGTIEEALAPEFHLGPVDLATVEKVVVAEAKAPTTDAPVSLGACLNIADIEAAAEALLKPKAFAYYASAADDERTKNWNHDSFAAVRFRPRVLRDVTQADLSTTMLGQPTSMPIFVAPAAMGRLAHPEGEKCLARIAGEAGIPYIVSANSSVSFNDIAALNDPKNPQTLFYQLYVNKDRSKTEAQLRRVVAAGYKAICVTVDAPVAGKRERDERSKMDAESAADDSMRDAVKSTAGPDKPQAPPQGIAQNLGSSPSAPAAAASLASAMFSYVDPQLNWDDIAWIRKVTDDKLPIIVKGIQCAEDAALCVKYGVKGIYLSNHGGRQLEGAPSSIEALLEIRRYEPQVFDHCEVYLDGGIKRGTDVLKALALGATAVGVGRPFMYSLTFGDDGVRKVATILRDELAQNMRLLGATKIKELVPEMVNARVLEENVVEEEVYGKKAARKAGGLWSRLWGAKL</sequence>
<evidence type="ECO:0000256" key="14">
    <source>
        <dbReference type="ARBA" id="ARBA00052399"/>
    </source>
</evidence>
<comment type="similarity">
    <text evidence="15">In the C-terminal section; belongs to the FMN-dependent alpha-hydroxy acid dehydrogenase family.</text>
</comment>
<evidence type="ECO:0000256" key="22">
    <source>
        <dbReference type="SAM" id="MobiDB-lite"/>
    </source>
</evidence>
<dbReference type="InterPro" id="IPR000262">
    <property type="entry name" value="FMN-dep_DH"/>
</dbReference>
<evidence type="ECO:0000256" key="17">
    <source>
        <dbReference type="ARBA" id="ARBA00066458"/>
    </source>
</evidence>
<evidence type="ECO:0000256" key="13">
    <source>
        <dbReference type="ARBA" id="ARBA00023128"/>
    </source>
</evidence>
<dbReference type="Gene3D" id="3.10.120.10">
    <property type="entry name" value="Cytochrome b5-like heme/steroid binding domain"/>
    <property type="match status" value="1"/>
</dbReference>
<dbReference type="GO" id="GO:0004460">
    <property type="term" value="F:L-lactate dehydrogenase (cytochrome) activity"/>
    <property type="evidence" value="ECO:0007669"/>
    <property type="project" value="UniProtKB-EC"/>
</dbReference>
<evidence type="ECO:0000256" key="16">
    <source>
        <dbReference type="ARBA" id="ARBA00061589"/>
    </source>
</evidence>
<dbReference type="InterPro" id="IPR037396">
    <property type="entry name" value="FMN_HAD"/>
</dbReference>
<dbReference type="InterPro" id="IPR001199">
    <property type="entry name" value="Cyt_B5-like_heme/steroid-bd"/>
</dbReference>
<comment type="cofactor">
    <cofactor evidence="2">
        <name>heme b</name>
        <dbReference type="ChEBI" id="CHEBI:60344"/>
    </cofactor>
</comment>
<dbReference type="PROSITE" id="PS51349">
    <property type="entry name" value="FMN_HYDROXY_ACID_DH_2"/>
    <property type="match status" value="1"/>
</dbReference>
<dbReference type="PRINTS" id="PR00363">
    <property type="entry name" value="CYTOCHROMEB5"/>
</dbReference>
<keyword evidence="10" id="KW-0809">Transit peptide</keyword>
<evidence type="ECO:0000256" key="10">
    <source>
        <dbReference type="ARBA" id="ARBA00022946"/>
    </source>
</evidence>
<evidence type="ECO:0000256" key="20">
    <source>
        <dbReference type="ARBA" id="ARBA00078774"/>
    </source>
</evidence>
<evidence type="ECO:0000259" key="23">
    <source>
        <dbReference type="PROSITE" id="PS50255"/>
    </source>
</evidence>
<comment type="catalytic activity">
    <reaction evidence="14">
        <text>(S)-lactate + 2 Fe(III)-[cytochrome c] = 2 Fe(II)-[cytochrome c] + pyruvate + 2 H(+)</text>
        <dbReference type="Rhea" id="RHEA:19909"/>
        <dbReference type="Rhea" id="RHEA-COMP:10350"/>
        <dbReference type="Rhea" id="RHEA-COMP:14399"/>
        <dbReference type="ChEBI" id="CHEBI:15361"/>
        <dbReference type="ChEBI" id="CHEBI:15378"/>
        <dbReference type="ChEBI" id="CHEBI:16651"/>
        <dbReference type="ChEBI" id="CHEBI:29033"/>
        <dbReference type="ChEBI" id="CHEBI:29034"/>
        <dbReference type="EC" id="1.1.2.3"/>
    </reaction>
    <physiologicalReaction direction="left-to-right" evidence="14">
        <dbReference type="Rhea" id="RHEA:19910"/>
    </physiologicalReaction>
</comment>
<keyword evidence="9" id="KW-0479">Metal-binding</keyword>
<comment type="similarity">
    <text evidence="16">In the N-terminal section; belongs to the cytochrome b5 family.</text>
</comment>
<comment type="subcellular location">
    <subcellularLocation>
        <location evidence="3">Mitochondrion intermembrane space</location>
    </subcellularLocation>
</comment>
<evidence type="ECO:0000256" key="8">
    <source>
        <dbReference type="ARBA" id="ARBA00022643"/>
    </source>
</evidence>
<evidence type="ECO:0000256" key="2">
    <source>
        <dbReference type="ARBA" id="ARBA00001970"/>
    </source>
</evidence>
<organism evidence="25 26">
    <name type="scientific">Leucosporidium creatinivorum</name>
    <dbReference type="NCBI Taxonomy" id="106004"/>
    <lineage>
        <taxon>Eukaryota</taxon>
        <taxon>Fungi</taxon>
        <taxon>Dikarya</taxon>
        <taxon>Basidiomycota</taxon>
        <taxon>Pucciniomycotina</taxon>
        <taxon>Microbotryomycetes</taxon>
        <taxon>Leucosporidiales</taxon>
        <taxon>Leucosporidium</taxon>
    </lineage>
</organism>
<dbReference type="OrthoDB" id="1925334at2759"/>
<evidence type="ECO:0000259" key="24">
    <source>
        <dbReference type="PROSITE" id="PS51349"/>
    </source>
</evidence>
<dbReference type="FunFam" id="3.20.20.70:FF:000062">
    <property type="entry name" value="Cytochrome b2, mitochondrial, putative"/>
    <property type="match status" value="1"/>
</dbReference>
<dbReference type="InterPro" id="IPR008259">
    <property type="entry name" value="FMN_hydac_DH_AS"/>
</dbReference>
<dbReference type="SMART" id="SM01117">
    <property type="entry name" value="Cyt-b5"/>
    <property type="match status" value="1"/>
</dbReference>
<dbReference type="SUPFAM" id="SSF51395">
    <property type="entry name" value="FMN-linked oxidoreductases"/>
    <property type="match status" value="1"/>
</dbReference>
<dbReference type="PANTHER" id="PTHR10578">
    <property type="entry name" value="S -2-HYDROXY-ACID OXIDASE-RELATED"/>
    <property type="match status" value="1"/>
</dbReference>
<evidence type="ECO:0000313" key="26">
    <source>
        <dbReference type="Proteomes" id="UP000193467"/>
    </source>
</evidence>
<dbReference type="GO" id="GO:0046872">
    <property type="term" value="F:metal ion binding"/>
    <property type="evidence" value="ECO:0007669"/>
    <property type="project" value="UniProtKB-KW"/>
</dbReference>
<dbReference type="Gene3D" id="3.20.20.70">
    <property type="entry name" value="Aldolase class I"/>
    <property type="match status" value="1"/>
</dbReference>
<dbReference type="EC" id="1.1.2.3" evidence="17"/>
<keyword evidence="26" id="KW-1185">Reference proteome</keyword>
<keyword evidence="6" id="KW-0349">Heme</keyword>
<dbReference type="FunCoup" id="A0A1Y2CGX4">
    <property type="interactions" value="88"/>
</dbReference>
<dbReference type="InterPro" id="IPR037458">
    <property type="entry name" value="L-MDH/L-LDH_FMN-bd"/>
</dbReference>
<keyword evidence="13" id="KW-0496">Mitochondrion</keyword>
<evidence type="ECO:0000256" key="5">
    <source>
        <dbReference type="ARBA" id="ARBA00022448"/>
    </source>
</evidence>
<dbReference type="FunFam" id="3.10.120.10:FF:000009">
    <property type="entry name" value="Cytochrome b2, mitochondrial, putative"/>
    <property type="match status" value="1"/>
</dbReference>
<proteinExistence type="inferred from homology"/>
<gene>
    <name evidence="25" type="ORF">BCR35DRAFT_297263</name>
</gene>
<protein>
    <recommendedName>
        <fullName evidence="18">L-lactate dehydrogenase (cytochrome)</fullName>
        <ecNumber evidence="17">1.1.2.3</ecNumber>
    </recommendedName>
    <alternativeName>
        <fullName evidence="20">Cytochrome b2</fullName>
    </alternativeName>
    <alternativeName>
        <fullName evidence="19">Flavocytochrome b2</fullName>
    </alternativeName>
    <alternativeName>
        <fullName evidence="21">L-lactate ferricytochrome c oxidoreductase</fullName>
    </alternativeName>
</protein>
<evidence type="ECO:0000256" key="7">
    <source>
        <dbReference type="ARBA" id="ARBA00022630"/>
    </source>
</evidence>
<dbReference type="PANTHER" id="PTHR10578:SF104">
    <property type="entry name" value="CYTOCHROME B2, MITOCHONDRIAL-RELATED"/>
    <property type="match status" value="1"/>
</dbReference>
<evidence type="ECO:0000256" key="21">
    <source>
        <dbReference type="ARBA" id="ARBA00078938"/>
    </source>
</evidence>